<dbReference type="RefSeq" id="WP_190253541.1">
    <property type="nucleotide sequence ID" value="NZ_BMPI01000035.1"/>
</dbReference>
<accession>A0A917U372</accession>
<comment type="caution">
    <text evidence="1">The sequence shown here is derived from an EMBL/GenBank/DDBJ whole genome shotgun (WGS) entry which is preliminary data.</text>
</comment>
<proteinExistence type="predicted"/>
<name>A0A917U372_9ACTN</name>
<organism evidence="1 2">
    <name type="scientific">Dactylosporangium sucinum</name>
    <dbReference type="NCBI Taxonomy" id="1424081"/>
    <lineage>
        <taxon>Bacteria</taxon>
        <taxon>Bacillati</taxon>
        <taxon>Actinomycetota</taxon>
        <taxon>Actinomycetes</taxon>
        <taxon>Micromonosporales</taxon>
        <taxon>Micromonosporaceae</taxon>
        <taxon>Dactylosporangium</taxon>
    </lineage>
</organism>
<dbReference type="Proteomes" id="UP000642070">
    <property type="component" value="Unassembled WGS sequence"/>
</dbReference>
<dbReference type="EMBL" id="BMPI01000035">
    <property type="protein sequence ID" value="GGM52180.1"/>
    <property type="molecule type" value="Genomic_DNA"/>
</dbReference>
<keyword evidence="2" id="KW-1185">Reference proteome</keyword>
<sequence>MSDEPHPAWCSPRRCTAAVPPVNGHTLAAHRSVPEASGLTEAYLVQGPAAGAPSVEVVRSGRSVVLPLLEAEGLPAAIADLLGRAGVGR</sequence>
<protein>
    <submittedName>
        <fullName evidence="1">Uncharacterized protein</fullName>
    </submittedName>
</protein>
<evidence type="ECO:0000313" key="2">
    <source>
        <dbReference type="Proteomes" id="UP000642070"/>
    </source>
</evidence>
<gene>
    <name evidence="1" type="ORF">GCM10007977_062270</name>
</gene>
<dbReference type="AlphaFoldDB" id="A0A917U372"/>
<evidence type="ECO:0000313" key="1">
    <source>
        <dbReference type="EMBL" id="GGM52180.1"/>
    </source>
</evidence>
<reference evidence="1" key="2">
    <citation type="submission" date="2020-09" db="EMBL/GenBank/DDBJ databases">
        <authorList>
            <person name="Sun Q."/>
            <person name="Ohkuma M."/>
        </authorList>
    </citation>
    <scope>NUCLEOTIDE SEQUENCE</scope>
    <source>
        <strain evidence="1">JCM 19831</strain>
    </source>
</reference>
<reference evidence="1" key="1">
    <citation type="journal article" date="2014" name="Int. J. Syst. Evol. Microbiol.">
        <title>Complete genome sequence of Corynebacterium casei LMG S-19264T (=DSM 44701T), isolated from a smear-ripened cheese.</title>
        <authorList>
            <consortium name="US DOE Joint Genome Institute (JGI-PGF)"/>
            <person name="Walter F."/>
            <person name="Albersmeier A."/>
            <person name="Kalinowski J."/>
            <person name="Ruckert C."/>
        </authorList>
    </citation>
    <scope>NUCLEOTIDE SEQUENCE</scope>
    <source>
        <strain evidence="1">JCM 19831</strain>
    </source>
</reference>